<evidence type="ECO:0000313" key="4">
    <source>
        <dbReference type="Proteomes" id="UP000249169"/>
    </source>
</evidence>
<dbReference type="Proteomes" id="UP000249169">
    <property type="component" value="Unassembled WGS sequence"/>
</dbReference>
<dbReference type="PROSITE" id="PS51257">
    <property type="entry name" value="PROKAR_LIPOPROTEIN"/>
    <property type="match status" value="1"/>
</dbReference>
<organism evidence="3 4">
    <name type="scientific">Lujinxingia litoralis</name>
    <dbReference type="NCBI Taxonomy" id="2211119"/>
    <lineage>
        <taxon>Bacteria</taxon>
        <taxon>Deltaproteobacteria</taxon>
        <taxon>Bradymonadales</taxon>
        <taxon>Lujinxingiaceae</taxon>
        <taxon>Lujinxingia</taxon>
    </lineage>
</organism>
<reference evidence="3 4" key="1">
    <citation type="submission" date="2018-05" db="EMBL/GenBank/DDBJ databases">
        <title>Lujinxingia marina gen. nov. sp. nov., a new facultative anaerobic member of the class Deltaproteobacteria, and proposal of Lujinxingaceae fam. nov.</title>
        <authorList>
            <person name="Li C.-M."/>
        </authorList>
    </citation>
    <scope>NUCLEOTIDE SEQUENCE [LARGE SCALE GENOMIC DNA]</scope>
    <source>
        <strain evidence="3 4">B210</strain>
    </source>
</reference>
<dbReference type="EMBL" id="QHKO01000001">
    <property type="protein sequence ID" value="RAL25522.1"/>
    <property type="molecule type" value="Genomic_DNA"/>
</dbReference>
<feature type="compositionally biased region" description="Low complexity" evidence="1">
    <location>
        <begin position="25"/>
        <end position="50"/>
    </location>
</feature>
<feature type="chain" id="PRO_5016293237" description="Lipoprotein" evidence="2">
    <location>
        <begin position="26"/>
        <end position="310"/>
    </location>
</feature>
<evidence type="ECO:0000313" key="3">
    <source>
        <dbReference type="EMBL" id="RAL25522.1"/>
    </source>
</evidence>
<evidence type="ECO:0008006" key="5">
    <source>
        <dbReference type="Google" id="ProtNLM"/>
    </source>
</evidence>
<comment type="caution">
    <text evidence="3">The sequence shown here is derived from an EMBL/GenBank/DDBJ whole genome shotgun (WGS) entry which is preliminary data.</text>
</comment>
<accession>A0A328CBF4</accession>
<feature type="signal peptide" evidence="2">
    <location>
        <begin position="1"/>
        <end position="25"/>
    </location>
</feature>
<dbReference type="AlphaFoldDB" id="A0A328CBF4"/>
<gene>
    <name evidence="3" type="ORF">DL240_04745</name>
</gene>
<feature type="region of interest" description="Disordered" evidence="1">
    <location>
        <begin position="21"/>
        <end position="50"/>
    </location>
</feature>
<evidence type="ECO:0000256" key="1">
    <source>
        <dbReference type="SAM" id="MobiDB-lite"/>
    </source>
</evidence>
<keyword evidence="2" id="KW-0732">Signal</keyword>
<sequence length="310" mass="34013">MKPRQILSFTLLPLLLGGCATSSTAPSEPVSEQPSSQASSSQASSQQAAPLKEWQGIDALRIRAHRETHVPGRSDAMVERCDVIYMVTLDEEGLLIAPNYEDGFLQPTADPDHFARQESAIPCMVPAFRVSPGGDTLDTDAEAFSKHLTGLLDHHLAQHPELLSSERAPRLELMRGAASVEALNARALALWENLSLRPDTIEGTQSRDEVPCPEELPAQLTCTRVAAATTMEFEDEVLATFATPDYTVESATFHQQATLNFRSDQPMFATAQRRVEHIKQLVLSDSGDTHELRGETTETMVIEIGTRQKP</sequence>
<name>A0A328CBF4_9DELT</name>
<protein>
    <recommendedName>
        <fullName evidence="5">Lipoprotein</fullName>
    </recommendedName>
</protein>
<proteinExistence type="predicted"/>
<evidence type="ECO:0000256" key="2">
    <source>
        <dbReference type="SAM" id="SignalP"/>
    </source>
</evidence>
<keyword evidence="4" id="KW-1185">Reference proteome</keyword>